<protein>
    <submittedName>
        <fullName evidence="1">Uncharacterized protein</fullName>
    </submittedName>
</protein>
<dbReference type="EMBL" id="FPCH01000002">
    <property type="protein sequence ID" value="SFV34143.1"/>
    <property type="molecule type" value="Genomic_DNA"/>
</dbReference>
<dbReference type="OrthoDB" id="1795295at2"/>
<reference evidence="2" key="1">
    <citation type="submission" date="2016-10" db="EMBL/GenBank/DDBJ databases">
        <authorList>
            <person name="Varghese N."/>
            <person name="Submissions S."/>
        </authorList>
    </citation>
    <scope>NUCLEOTIDE SEQUENCE [LARGE SCALE GENOMIC DNA]</scope>
    <source>
        <strain evidence="2">DSM 1565</strain>
    </source>
</reference>
<gene>
    <name evidence="1" type="ORF">SAMN04488557_2233</name>
</gene>
<dbReference type="Gene3D" id="3.20.20.80">
    <property type="entry name" value="Glycosidases"/>
    <property type="match status" value="1"/>
</dbReference>
<sequence length="97" mass="10387">MPFQALDSSLPLKDKISCLKDNGITAVGRYYTSSKTNKKLLKPDEANALSRAGIQSKKAAAPFFQDTLHDRLSASAQPTVGAFRASEHLPEAAPTPS</sequence>
<organism evidence="1 2">
    <name type="scientific">Hyphomicrobium facile</name>
    <dbReference type="NCBI Taxonomy" id="51670"/>
    <lineage>
        <taxon>Bacteria</taxon>
        <taxon>Pseudomonadati</taxon>
        <taxon>Pseudomonadota</taxon>
        <taxon>Alphaproteobacteria</taxon>
        <taxon>Hyphomicrobiales</taxon>
        <taxon>Hyphomicrobiaceae</taxon>
        <taxon>Hyphomicrobium</taxon>
    </lineage>
</organism>
<evidence type="ECO:0000313" key="2">
    <source>
        <dbReference type="Proteomes" id="UP000199423"/>
    </source>
</evidence>
<dbReference type="AlphaFoldDB" id="A0A1I7NHN5"/>
<dbReference type="RefSeq" id="WP_092867738.1">
    <property type="nucleotide sequence ID" value="NZ_FPCH01000002.1"/>
</dbReference>
<evidence type="ECO:0000313" key="1">
    <source>
        <dbReference type="EMBL" id="SFV34143.1"/>
    </source>
</evidence>
<proteinExistence type="predicted"/>
<accession>A0A1I7NHN5</accession>
<keyword evidence="2" id="KW-1185">Reference proteome</keyword>
<name>A0A1I7NHN5_9HYPH</name>
<dbReference type="Proteomes" id="UP000199423">
    <property type="component" value="Unassembled WGS sequence"/>
</dbReference>